<protein>
    <submittedName>
        <fullName evidence="2">Uncharacterized protein</fullName>
    </submittedName>
</protein>
<accession>A0A1D1V8T5</accession>
<evidence type="ECO:0000313" key="2">
    <source>
        <dbReference type="EMBL" id="GAU96462.1"/>
    </source>
</evidence>
<dbReference type="AlphaFoldDB" id="A0A1D1V8T5"/>
<name>A0A1D1V8T5_RAMVA</name>
<reference evidence="2 3" key="1">
    <citation type="journal article" date="2016" name="Nat. Commun.">
        <title>Extremotolerant tardigrade genome and improved radiotolerance of human cultured cells by tardigrade-unique protein.</title>
        <authorList>
            <person name="Hashimoto T."/>
            <person name="Horikawa D.D."/>
            <person name="Saito Y."/>
            <person name="Kuwahara H."/>
            <person name="Kozuka-Hata H."/>
            <person name="Shin-I T."/>
            <person name="Minakuchi Y."/>
            <person name="Ohishi K."/>
            <person name="Motoyama A."/>
            <person name="Aizu T."/>
            <person name="Enomoto A."/>
            <person name="Kondo K."/>
            <person name="Tanaka S."/>
            <person name="Hara Y."/>
            <person name="Koshikawa S."/>
            <person name="Sagara H."/>
            <person name="Miura T."/>
            <person name="Yokobori S."/>
            <person name="Miyagawa K."/>
            <person name="Suzuki Y."/>
            <person name="Kubo T."/>
            <person name="Oyama M."/>
            <person name="Kohara Y."/>
            <person name="Fujiyama A."/>
            <person name="Arakawa K."/>
            <person name="Katayama T."/>
            <person name="Toyoda A."/>
            <person name="Kunieda T."/>
        </authorList>
    </citation>
    <scope>NUCLEOTIDE SEQUENCE [LARGE SCALE GENOMIC DNA]</scope>
    <source>
        <strain evidence="2 3">YOKOZUNA-1</strain>
    </source>
</reference>
<comment type="caution">
    <text evidence="2">The sequence shown here is derived from an EMBL/GenBank/DDBJ whole genome shotgun (WGS) entry which is preliminary data.</text>
</comment>
<gene>
    <name evidence="2" type="primary">RvY_07904</name>
    <name evidence="2" type="synonym">RvY_07904.1</name>
    <name evidence="2" type="ORF">RvY_07904-1</name>
</gene>
<keyword evidence="1" id="KW-0732">Signal</keyword>
<evidence type="ECO:0000313" key="3">
    <source>
        <dbReference type="Proteomes" id="UP000186922"/>
    </source>
</evidence>
<keyword evidence="3" id="KW-1185">Reference proteome</keyword>
<feature type="signal peptide" evidence="1">
    <location>
        <begin position="1"/>
        <end position="18"/>
    </location>
</feature>
<sequence>MGLLLVVLVNVFVTGVLGSNRYYSTYLPYGTGDNIVQLYHAHGGSQSPSRKWVAECLDGEAMVGIQDYQDDFFKLQNMWCKYMFPYKPASQGAYPYYPSCHVKDFAVPNQNFCFDAQNAARTVNTFMTALRDDEFSFFIFRPGIGYGTDGTQQYKCCKTPPGYYIDYVSCYYKPTRDQYWEYYDSQNHFVVFCTAGFVMTGIARKLSPINRDYHIEWIQCCRVGYGPPRVQVTPQAGMPSTSYDNSSIPYSAQYRSLDDEDKDLDQAYLPSHQPHATYRMPPALDQVPTISSDAEAVEWQSLRYKKGPVPKLLRLKPPTPMALHTTMLGSGLVSI</sequence>
<dbReference type="Proteomes" id="UP000186922">
    <property type="component" value="Unassembled WGS sequence"/>
</dbReference>
<feature type="chain" id="PRO_5008898164" evidence="1">
    <location>
        <begin position="19"/>
        <end position="335"/>
    </location>
</feature>
<organism evidence="2 3">
    <name type="scientific">Ramazzottius varieornatus</name>
    <name type="common">Water bear</name>
    <name type="synonym">Tardigrade</name>
    <dbReference type="NCBI Taxonomy" id="947166"/>
    <lineage>
        <taxon>Eukaryota</taxon>
        <taxon>Metazoa</taxon>
        <taxon>Ecdysozoa</taxon>
        <taxon>Tardigrada</taxon>
        <taxon>Eutardigrada</taxon>
        <taxon>Parachela</taxon>
        <taxon>Hypsibioidea</taxon>
        <taxon>Ramazzottiidae</taxon>
        <taxon>Ramazzottius</taxon>
    </lineage>
</organism>
<evidence type="ECO:0000256" key="1">
    <source>
        <dbReference type="SAM" id="SignalP"/>
    </source>
</evidence>
<proteinExistence type="predicted"/>
<dbReference type="OrthoDB" id="10139144at2759"/>
<dbReference type="EMBL" id="BDGG01000003">
    <property type="protein sequence ID" value="GAU96462.1"/>
    <property type="molecule type" value="Genomic_DNA"/>
</dbReference>